<reference evidence="1" key="2">
    <citation type="submission" date="2012-06" db="EMBL/GenBank/DDBJ databases">
        <authorList>
            <person name="Yu Y."/>
            <person name="Currie J."/>
            <person name="Lomeli R."/>
            <person name="Angelova A."/>
            <person name="Collura K."/>
            <person name="Wissotski M."/>
            <person name="Campos D."/>
            <person name="Kudrna D."/>
            <person name="Golser W."/>
            <person name="Ashely E."/>
            <person name="Descour A."/>
            <person name="Fernandes J."/>
            <person name="Soderlund C."/>
            <person name="Walbot V."/>
        </authorList>
    </citation>
    <scope>NUCLEOTIDE SEQUENCE</scope>
    <source>
        <strain evidence="1">B73</strain>
    </source>
</reference>
<evidence type="ECO:0000313" key="1">
    <source>
        <dbReference type="EMBL" id="ACL53317.1"/>
    </source>
</evidence>
<accession>B7ZZG8</accession>
<dbReference type="AlphaFoldDB" id="B7ZZG8"/>
<reference evidence="1" key="1">
    <citation type="journal article" date="2009" name="PLoS Genet.">
        <title>Sequencing, mapping, and analysis of 27,455 maize full-length cDNAs.</title>
        <authorList>
            <person name="Soderlund C."/>
            <person name="Descour A."/>
            <person name="Kudrna D."/>
            <person name="Bomhoff M."/>
            <person name="Boyd L."/>
            <person name="Currie J."/>
            <person name="Angelova A."/>
            <person name="Collura K."/>
            <person name="Wissotski M."/>
            <person name="Ashley E."/>
            <person name="Morrow D."/>
            <person name="Fernandes J."/>
            <person name="Walbot V."/>
            <person name="Yu Y."/>
        </authorList>
    </citation>
    <scope>NUCLEOTIDE SEQUENCE</scope>
    <source>
        <strain evidence="1">B73</strain>
    </source>
</reference>
<dbReference type="EMBL" id="BT054710">
    <property type="protein sequence ID" value="ACL53317.1"/>
    <property type="molecule type" value="mRNA"/>
</dbReference>
<name>B7ZZG8_MAIZE</name>
<sequence>MDHPLGPPLHLAYSLSFLP</sequence>
<proteinExistence type="evidence at transcript level"/>
<protein>
    <submittedName>
        <fullName evidence="1">Uncharacterized protein</fullName>
    </submittedName>
</protein>
<organism evidence="1">
    <name type="scientific">Zea mays</name>
    <name type="common">Maize</name>
    <dbReference type="NCBI Taxonomy" id="4577"/>
    <lineage>
        <taxon>Eukaryota</taxon>
        <taxon>Viridiplantae</taxon>
        <taxon>Streptophyta</taxon>
        <taxon>Embryophyta</taxon>
        <taxon>Tracheophyta</taxon>
        <taxon>Spermatophyta</taxon>
        <taxon>Magnoliopsida</taxon>
        <taxon>Liliopsida</taxon>
        <taxon>Poales</taxon>
        <taxon>Poaceae</taxon>
        <taxon>PACMAD clade</taxon>
        <taxon>Panicoideae</taxon>
        <taxon>Andropogonodae</taxon>
        <taxon>Andropogoneae</taxon>
        <taxon>Tripsacinae</taxon>
        <taxon>Zea</taxon>
    </lineage>
</organism>